<dbReference type="GO" id="GO:0016616">
    <property type="term" value="F:oxidoreductase activity, acting on the CH-OH group of donors, NAD or NADP as acceptor"/>
    <property type="evidence" value="ECO:0007669"/>
    <property type="project" value="TreeGrafter"/>
</dbReference>
<sequence length="299" mass="34116">MRPAMPKRSTRLKNSEVPRLMDTSEFLLQREKSNHLFVAIVIQYLPLRQMRRVAERGCDARRRRGEKGSWQRNDSCEQCWHHALSSIPRPHAGGDQKDVRHQCDGALLGMMEALSEELRVATSCGGTNSNIQFTIIYPYMVDTGLCKKPKIKFPSLMSVVSPKEAAAQIVRAQRRNTPELSIPSHWLSVNYFLRNRRQLILAESLPCIYSYTSKLPKSEISEMAAKKKNVVVEWLNEASISNDETVKVENLSKVQEIIINQEPLLLDNYLEEVLQFALDRNAKVRQSIAGLIEEAALEK</sequence>
<evidence type="ECO:0000256" key="2">
    <source>
        <dbReference type="ARBA" id="ARBA00023002"/>
    </source>
</evidence>
<dbReference type="Gene3D" id="1.25.10.10">
    <property type="entry name" value="Leucine-rich Repeat Variant"/>
    <property type="match status" value="1"/>
</dbReference>
<dbReference type="OrthoDB" id="5840532at2759"/>
<dbReference type="EMBL" id="CADCXV010000905">
    <property type="protein sequence ID" value="CAB0038319.1"/>
    <property type="molecule type" value="Genomic_DNA"/>
</dbReference>
<organism evidence="3 4">
    <name type="scientific">Trichogramma brassicae</name>
    <dbReference type="NCBI Taxonomy" id="86971"/>
    <lineage>
        <taxon>Eukaryota</taxon>
        <taxon>Metazoa</taxon>
        <taxon>Ecdysozoa</taxon>
        <taxon>Arthropoda</taxon>
        <taxon>Hexapoda</taxon>
        <taxon>Insecta</taxon>
        <taxon>Pterygota</taxon>
        <taxon>Neoptera</taxon>
        <taxon>Endopterygota</taxon>
        <taxon>Hymenoptera</taxon>
        <taxon>Apocrita</taxon>
        <taxon>Proctotrupomorpha</taxon>
        <taxon>Chalcidoidea</taxon>
        <taxon>Trichogrammatidae</taxon>
        <taxon>Trichogramma</taxon>
    </lineage>
</organism>
<keyword evidence="4" id="KW-1185">Reference proteome</keyword>
<dbReference type="Gene3D" id="3.40.50.720">
    <property type="entry name" value="NAD(P)-binding Rossmann-like Domain"/>
    <property type="match status" value="1"/>
</dbReference>
<comment type="similarity">
    <text evidence="1">Belongs to the short-chain dehydrogenases/reductases (SDR) family.</text>
</comment>
<reference evidence="3 4" key="1">
    <citation type="submission" date="2020-02" db="EMBL/GenBank/DDBJ databases">
        <authorList>
            <person name="Ferguson B K."/>
        </authorList>
    </citation>
    <scope>NUCLEOTIDE SEQUENCE [LARGE SCALE GENOMIC DNA]</scope>
</reference>
<protein>
    <submittedName>
        <fullName evidence="3">Uncharacterized protein</fullName>
    </submittedName>
</protein>
<proteinExistence type="inferred from homology"/>
<evidence type="ECO:0000256" key="1">
    <source>
        <dbReference type="ARBA" id="ARBA00006484"/>
    </source>
</evidence>
<dbReference type="InterPro" id="IPR011989">
    <property type="entry name" value="ARM-like"/>
</dbReference>
<dbReference type="PANTHER" id="PTHR24322:SF736">
    <property type="entry name" value="RETINOL DEHYDROGENASE 10"/>
    <property type="match status" value="1"/>
</dbReference>
<dbReference type="GO" id="GO:0005811">
    <property type="term" value="C:lipid droplet"/>
    <property type="evidence" value="ECO:0007669"/>
    <property type="project" value="TreeGrafter"/>
</dbReference>
<evidence type="ECO:0000313" key="3">
    <source>
        <dbReference type="EMBL" id="CAB0038319.1"/>
    </source>
</evidence>
<gene>
    <name evidence="3" type="ORF">TBRA_LOCUS10105</name>
</gene>
<dbReference type="Proteomes" id="UP000479190">
    <property type="component" value="Unassembled WGS sequence"/>
</dbReference>
<keyword evidence="2" id="KW-0560">Oxidoreductase</keyword>
<name>A0A6H5IKY3_9HYME</name>
<dbReference type="AlphaFoldDB" id="A0A6H5IKY3"/>
<accession>A0A6H5IKY3</accession>
<dbReference type="PANTHER" id="PTHR24322">
    <property type="entry name" value="PKSB"/>
    <property type="match status" value="1"/>
</dbReference>
<evidence type="ECO:0000313" key="4">
    <source>
        <dbReference type="Proteomes" id="UP000479190"/>
    </source>
</evidence>